<feature type="compositionally biased region" description="Low complexity" evidence="5">
    <location>
        <begin position="68"/>
        <end position="82"/>
    </location>
</feature>
<keyword evidence="3" id="KW-0378">Hydrolase</keyword>
<keyword evidence="2" id="KW-0645">Protease</keyword>
<dbReference type="Proteomes" id="UP000248039">
    <property type="component" value="Unassembled WGS sequence"/>
</dbReference>
<evidence type="ECO:0000313" key="8">
    <source>
        <dbReference type="Proteomes" id="UP000248039"/>
    </source>
</evidence>
<dbReference type="AlphaFoldDB" id="A0A2V4NRP5"/>
<evidence type="ECO:0000313" key="7">
    <source>
        <dbReference type="EMBL" id="PYC78711.1"/>
    </source>
</evidence>
<keyword evidence="8" id="KW-1185">Reference proteome</keyword>
<evidence type="ECO:0000256" key="2">
    <source>
        <dbReference type="ARBA" id="ARBA00022670"/>
    </source>
</evidence>
<feature type="region of interest" description="Disordered" evidence="5">
    <location>
        <begin position="68"/>
        <end position="163"/>
    </location>
</feature>
<proteinExistence type="inferred from homology"/>
<dbReference type="GO" id="GO:0008234">
    <property type="term" value="F:cysteine-type peptidase activity"/>
    <property type="evidence" value="ECO:0007669"/>
    <property type="project" value="UniProtKB-KW"/>
</dbReference>
<dbReference type="PROSITE" id="PS51935">
    <property type="entry name" value="NLPC_P60"/>
    <property type="match status" value="1"/>
</dbReference>
<evidence type="ECO:0000256" key="4">
    <source>
        <dbReference type="ARBA" id="ARBA00022807"/>
    </source>
</evidence>
<dbReference type="InterPro" id="IPR000064">
    <property type="entry name" value="NLP_P60_dom"/>
</dbReference>
<dbReference type="Gene3D" id="3.90.1720.10">
    <property type="entry name" value="endopeptidase domain like (from Nostoc punctiforme)"/>
    <property type="match status" value="1"/>
</dbReference>
<keyword evidence="4" id="KW-0788">Thiol protease</keyword>
<dbReference type="EMBL" id="PYBW01000048">
    <property type="protein sequence ID" value="PYC78711.1"/>
    <property type="molecule type" value="Genomic_DNA"/>
</dbReference>
<name>A0A2V4NRP5_9ACTN</name>
<sequence length="329" mass="34300">MNPDLNPDLKPDPKPDPTSDRTPGEMPDEEPQQPHAPAGTTRRLRHRVGLAAATVAGAGSLALGAGLAQAAPAAAAPGVVVADDPAQGEEDGTAWDTGSWAQDDSSEAADDGQSADEVSYSSDDSADEDSYSSDDASEDVSDDTADSADSADDQAGPRQGWDGSVYWFRNSSGEWRYTAHRDVYLNRVGSSGGSGSGSSGRHTTATAARGDVESAVEFALAQLGTPYVMGGNGPDGYDCSGLIQQSFRHAGIALPRIASDQYRASTPVGAGDLRRGDLLFWSYDGSVGGIHHAAIYLGNNKYVEAAHQGTNVRTATLNHGYWPTQMGRP</sequence>
<feature type="region of interest" description="Disordered" evidence="5">
    <location>
        <begin position="1"/>
        <end position="45"/>
    </location>
</feature>
<dbReference type="PANTHER" id="PTHR47053:SF1">
    <property type="entry name" value="MUREIN DD-ENDOPEPTIDASE MEPH-RELATED"/>
    <property type="match status" value="1"/>
</dbReference>
<dbReference type="Pfam" id="PF00877">
    <property type="entry name" value="NLPC_P60"/>
    <property type="match status" value="1"/>
</dbReference>
<dbReference type="InterPro" id="IPR038765">
    <property type="entry name" value="Papain-like_cys_pep_sf"/>
</dbReference>
<dbReference type="GO" id="GO:0006508">
    <property type="term" value="P:proteolysis"/>
    <property type="evidence" value="ECO:0007669"/>
    <property type="project" value="UniProtKB-KW"/>
</dbReference>
<evidence type="ECO:0000256" key="5">
    <source>
        <dbReference type="SAM" id="MobiDB-lite"/>
    </source>
</evidence>
<evidence type="ECO:0000256" key="3">
    <source>
        <dbReference type="ARBA" id="ARBA00022801"/>
    </source>
</evidence>
<feature type="compositionally biased region" description="Acidic residues" evidence="5">
    <location>
        <begin position="124"/>
        <end position="152"/>
    </location>
</feature>
<dbReference type="InterPro" id="IPR051202">
    <property type="entry name" value="Peptidase_C40"/>
</dbReference>
<feature type="compositionally biased region" description="Acidic residues" evidence="5">
    <location>
        <begin position="104"/>
        <end position="114"/>
    </location>
</feature>
<evidence type="ECO:0000259" key="6">
    <source>
        <dbReference type="PROSITE" id="PS51935"/>
    </source>
</evidence>
<dbReference type="SUPFAM" id="SSF54001">
    <property type="entry name" value="Cysteine proteinases"/>
    <property type="match status" value="1"/>
</dbReference>
<dbReference type="PANTHER" id="PTHR47053">
    <property type="entry name" value="MUREIN DD-ENDOPEPTIDASE MEPH-RELATED"/>
    <property type="match status" value="1"/>
</dbReference>
<protein>
    <recommendedName>
        <fullName evidence="6">NlpC/P60 domain-containing protein</fullName>
    </recommendedName>
</protein>
<comment type="caution">
    <text evidence="7">The sequence shown here is derived from an EMBL/GenBank/DDBJ whole genome shotgun (WGS) entry which is preliminary data.</text>
</comment>
<feature type="domain" description="NlpC/P60" evidence="6">
    <location>
        <begin position="209"/>
        <end position="329"/>
    </location>
</feature>
<feature type="compositionally biased region" description="Basic and acidic residues" evidence="5">
    <location>
        <begin position="7"/>
        <end position="23"/>
    </location>
</feature>
<accession>A0A2V4NRP5</accession>
<reference evidence="7 8" key="1">
    <citation type="submission" date="2018-03" db="EMBL/GenBank/DDBJ databases">
        <title>Bioinformatic expansion and discovery of thiopeptide antibiotics.</title>
        <authorList>
            <person name="Schwalen C.J."/>
            <person name="Hudson G.A."/>
            <person name="Mitchell D.A."/>
        </authorList>
    </citation>
    <scope>NUCLEOTIDE SEQUENCE [LARGE SCALE GENOMIC DNA]</scope>
    <source>
        <strain evidence="7 8">ATCC 21389</strain>
    </source>
</reference>
<gene>
    <name evidence="7" type="ORF">C7C46_15565</name>
</gene>
<organism evidence="7 8">
    <name type="scientific">Streptomyces tateyamensis</name>
    <dbReference type="NCBI Taxonomy" id="565073"/>
    <lineage>
        <taxon>Bacteria</taxon>
        <taxon>Bacillati</taxon>
        <taxon>Actinomycetota</taxon>
        <taxon>Actinomycetes</taxon>
        <taxon>Kitasatosporales</taxon>
        <taxon>Streptomycetaceae</taxon>
        <taxon>Streptomyces</taxon>
    </lineage>
</organism>
<comment type="similarity">
    <text evidence="1">Belongs to the peptidase C40 family.</text>
</comment>
<evidence type="ECO:0000256" key="1">
    <source>
        <dbReference type="ARBA" id="ARBA00007074"/>
    </source>
</evidence>